<evidence type="ECO:0000256" key="1">
    <source>
        <dbReference type="SAM" id="Coils"/>
    </source>
</evidence>
<name>A0A4D9CQN9_9STRA</name>
<reference evidence="4 5" key="1">
    <citation type="submission" date="2019-01" db="EMBL/GenBank/DDBJ databases">
        <title>Nuclear Genome Assembly of the Microalgal Biofuel strain Nannochloropsis salina CCMP1776.</title>
        <authorList>
            <person name="Hovde B."/>
        </authorList>
    </citation>
    <scope>NUCLEOTIDE SEQUENCE [LARGE SCALE GENOMIC DNA]</scope>
    <source>
        <strain evidence="4 5">CCMP1776</strain>
    </source>
</reference>
<dbReference type="AlphaFoldDB" id="A0A4D9CQN9"/>
<keyword evidence="5" id="KW-1185">Reference proteome</keyword>
<sequence>MPSMWSTPGPRRPKLSIIVLGIFFLPSVQGFLHPPLPALLQIFYPLSAGRSSSSSSGGQQAPTEHVNQQKRRKQPLGPEIGSQSDEEKGKAQVNADSPLSPSNPPDRSSPALSPSAAARLERLPDDTEERIEVVRVPDFEEMLAWAIRMDARVERRRIAGLGGVVAEPPSPQVDLTKRRPLSKREEDKMNTVIRMLSQRAESKRVFYPNEMEELREALRDMESLMKDDAEHLKKAQRDALVLNKAGRAKSRFQKKREVMIEETGDFDPIYGSKEVRDQIYLYLWSLVKREPRLLETPWSEGEEAGGKDGRGEQEGD</sequence>
<feature type="region of interest" description="Disordered" evidence="2">
    <location>
        <begin position="295"/>
        <end position="316"/>
    </location>
</feature>
<comment type="caution">
    <text evidence="4">The sequence shown here is derived from an EMBL/GenBank/DDBJ whole genome shotgun (WGS) entry which is preliminary data.</text>
</comment>
<organism evidence="4 5">
    <name type="scientific">Nannochloropsis salina CCMP1776</name>
    <dbReference type="NCBI Taxonomy" id="1027361"/>
    <lineage>
        <taxon>Eukaryota</taxon>
        <taxon>Sar</taxon>
        <taxon>Stramenopiles</taxon>
        <taxon>Ochrophyta</taxon>
        <taxon>Eustigmatophyceae</taxon>
        <taxon>Eustigmatales</taxon>
        <taxon>Monodopsidaceae</taxon>
        <taxon>Microchloropsis</taxon>
        <taxon>Microchloropsis salina</taxon>
    </lineage>
</organism>
<feature type="region of interest" description="Disordered" evidence="2">
    <location>
        <begin position="50"/>
        <end position="124"/>
    </location>
</feature>
<gene>
    <name evidence="4" type="ORF">NSK_007204</name>
</gene>
<accession>A0A4D9CQN9</accession>
<feature type="chain" id="PRO_5020040717" description="Transmembrane protein" evidence="3">
    <location>
        <begin position="31"/>
        <end position="316"/>
    </location>
</feature>
<feature type="compositionally biased region" description="Basic and acidic residues" evidence="2">
    <location>
        <begin position="304"/>
        <end position="316"/>
    </location>
</feature>
<evidence type="ECO:0000256" key="3">
    <source>
        <dbReference type="SAM" id="SignalP"/>
    </source>
</evidence>
<evidence type="ECO:0000256" key="2">
    <source>
        <dbReference type="SAM" id="MobiDB-lite"/>
    </source>
</evidence>
<protein>
    <recommendedName>
        <fullName evidence="6">Transmembrane protein</fullName>
    </recommendedName>
</protein>
<feature type="signal peptide" evidence="3">
    <location>
        <begin position="1"/>
        <end position="30"/>
    </location>
</feature>
<dbReference type="Proteomes" id="UP000355283">
    <property type="component" value="Unassembled WGS sequence"/>
</dbReference>
<dbReference type="OrthoDB" id="10306391at2759"/>
<evidence type="ECO:0000313" key="5">
    <source>
        <dbReference type="Proteomes" id="UP000355283"/>
    </source>
</evidence>
<evidence type="ECO:0008006" key="6">
    <source>
        <dbReference type="Google" id="ProtNLM"/>
    </source>
</evidence>
<keyword evidence="3" id="KW-0732">Signal</keyword>
<dbReference type="EMBL" id="SDOX01000127">
    <property type="protein sequence ID" value="TFJ81482.1"/>
    <property type="molecule type" value="Genomic_DNA"/>
</dbReference>
<keyword evidence="1" id="KW-0175">Coiled coil</keyword>
<feature type="coiled-coil region" evidence="1">
    <location>
        <begin position="211"/>
        <end position="238"/>
    </location>
</feature>
<feature type="compositionally biased region" description="Low complexity" evidence="2">
    <location>
        <begin position="105"/>
        <end position="118"/>
    </location>
</feature>
<proteinExistence type="predicted"/>
<evidence type="ECO:0000313" key="4">
    <source>
        <dbReference type="EMBL" id="TFJ81482.1"/>
    </source>
</evidence>